<protein>
    <recommendedName>
        <fullName evidence="3">Gliding motility lipoprotein GldH</fullName>
    </recommendedName>
</protein>
<organism evidence="1 2">
    <name type="scientific">Psychroflexus planctonicus</name>
    <dbReference type="NCBI Taxonomy" id="1526575"/>
    <lineage>
        <taxon>Bacteria</taxon>
        <taxon>Pseudomonadati</taxon>
        <taxon>Bacteroidota</taxon>
        <taxon>Flavobacteriia</taxon>
        <taxon>Flavobacteriales</taxon>
        <taxon>Flavobacteriaceae</taxon>
        <taxon>Psychroflexus</taxon>
    </lineage>
</organism>
<accession>A0ABQ1SES2</accession>
<comment type="caution">
    <text evidence="1">The sequence shown here is derived from an EMBL/GenBank/DDBJ whole genome shotgun (WGS) entry which is preliminary data.</text>
</comment>
<keyword evidence="2" id="KW-1185">Reference proteome</keyword>
<dbReference type="Pfam" id="PF14109">
    <property type="entry name" value="GldH_lipo"/>
    <property type="match status" value="1"/>
</dbReference>
<evidence type="ECO:0000313" key="1">
    <source>
        <dbReference type="EMBL" id="GGE34720.1"/>
    </source>
</evidence>
<dbReference type="RefSeq" id="WP_188458358.1">
    <property type="nucleotide sequence ID" value="NZ_BMGM01000005.1"/>
</dbReference>
<dbReference type="EMBL" id="BMGM01000005">
    <property type="protein sequence ID" value="GGE34720.1"/>
    <property type="molecule type" value="Genomic_DNA"/>
</dbReference>
<proteinExistence type="predicted"/>
<dbReference type="NCBIfam" id="TIGR03511">
    <property type="entry name" value="GldH_lipo"/>
    <property type="match status" value="1"/>
</dbReference>
<sequence>MPTKVFLLFGFIICLASCQDQDYVFSKYESTGGKWHKNDTLNFNFSAKDTTQTYNVFISLRNNLEYEFKNIYLISSITFPNGKVVIDTLEYPMANNDGTFIGKGSSIIENKLWLKEKVKFNEKGQYIFKLRQAMRKMNEVEALEQLKGVVDVGIQIEEIQNL</sequence>
<dbReference type="Proteomes" id="UP000599179">
    <property type="component" value="Unassembled WGS sequence"/>
</dbReference>
<gene>
    <name evidence="1" type="ORF">GCM10010832_13640</name>
</gene>
<evidence type="ECO:0008006" key="3">
    <source>
        <dbReference type="Google" id="ProtNLM"/>
    </source>
</evidence>
<dbReference type="InterPro" id="IPR020018">
    <property type="entry name" value="Motility-assoc_lipoprot_GldH"/>
</dbReference>
<name>A0ABQ1SES2_9FLAO</name>
<evidence type="ECO:0000313" key="2">
    <source>
        <dbReference type="Proteomes" id="UP000599179"/>
    </source>
</evidence>
<reference evidence="2" key="1">
    <citation type="journal article" date="2019" name="Int. J. Syst. Evol. Microbiol.">
        <title>The Global Catalogue of Microorganisms (GCM) 10K type strain sequencing project: providing services to taxonomists for standard genome sequencing and annotation.</title>
        <authorList>
            <consortium name="The Broad Institute Genomics Platform"/>
            <consortium name="The Broad Institute Genome Sequencing Center for Infectious Disease"/>
            <person name="Wu L."/>
            <person name="Ma J."/>
        </authorList>
    </citation>
    <scope>NUCLEOTIDE SEQUENCE [LARGE SCALE GENOMIC DNA]</scope>
    <source>
        <strain evidence="2">CGMCC 1.12931</strain>
    </source>
</reference>